<evidence type="ECO:0000256" key="1">
    <source>
        <dbReference type="SAM" id="MobiDB-lite"/>
    </source>
</evidence>
<proteinExistence type="predicted"/>
<dbReference type="EMBL" id="OV170227">
    <property type="protein sequence ID" value="CAH0728199.1"/>
    <property type="molecule type" value="Genomic_DNA"/>
</dbReference>
<keyword evidence="3" id="KW-1185">Reference proteome</keyword>
<protein>
    <submittedName>
        <fullName evidence="2">Uncharacterized protein</fullName>
    </submittedName>
</protein>
<organism evidence="2 3">
    <name type="scientific">Brenthis ino</name>
    <name type="common">lesser marbled fritillary</name>
    <dbReference type="NCBI Taxonomy" id="405034"/>
    <lineage>
        <taxon>Eukaryota</taxon>
        <taxon>Metazoa</taxon>
        <taxon>Ecdysozoa</taxon>
        <taxon>Arthropoda</taxon>
        <taxon>Hexapoda</taxon>
        <taxon>Insecta</taxon>
        <taxon>Pterygota</taxon>
        <taxon>Neoptera</taxon>
        <taxon>Endopterygota</taxon>
        <taxon>Lepidoptera</taxon>
        <taxon>Glossata</taxon>
        <taxon>Ditrysia</taxon>
        <taxon>Papilionoidea</taxon>
        <taxon>Nymphalidae</taxon>
        <taxon>Heliconiinae</taxon>
        <taxon>Argynnini</taxon>
        <taxon>Brenthis</taxon>
    </lineage>
</organism>
<name>A0A8J9YDB2_9NEOP</name>
<dbReference type="AlphaFoldDB" id="A0A8J9YDB2"/>
<accession>A0A8J9YDB2</accession>
<evidence type="ECO:0000313" key="3">
    <source>
        <dbReference type="Proteomes" id="UP000838878"/>
    </source>
</evidence>
<gene>
    <name evidence="2" type="ORF">BINO364_LOCUS13444</name>
</gene>
<reference evidence="2" key="1">
    <citation type="submission" date="2021-12" db="EMBL/GenBank/DDBJ databases">
        <authorList>
            <person name="Martin H S."/>
        </authorList>
    </citation>
    <scope>NUCLEOTIDE SEQUENCE</scope>
</reference>
<feature type="region of interest" description="Disordered" evidence="1">
    <location>
        <begin position="1"/>
        <end position="20"/>
    </location>
</feature>
<evidence type="ECO:0000313" key="2">
    <source>
        <dbReference type="EMBL" id="CAH0728199.1"/>
    </source>
</evidence>
<dbReference type="Proteomes" id="UP000838878">
    <property type="component" value="Chromosome 7"/>
</dbReference>
<sequence>MHRSRSIAEPTCGSLHFRPTAPDDDLTVTPRLAHVTAYLENTVQASWVMHAVRRMRIFTDPCPIHVTLDSHIVSNVPDTHTFG</sequence>
<feature type="non-terminal residue" evidence="2">
    <location>
        <position position="83"/>
    </location>
</feature>